<dbReference type="AlphaFoldDB" id="A0AA37L9N2"/>
<gene>
    <name evidence="1" type="ORF">ColSpa_04598</name>
</gene>
<name>A0AA37L9N2_9PEZI</name>
<dbReference type="GeneID" id="73325400"/>
<accession>A0AA37L9N2</accession>
<reference evidence="1 2" key="1">
    <citation type="submission" date="2022-03" db="EMBL/GenBank/DDBJ databases">
        <title>Genome data of Colletotrichum spp.</title>
        <authorList>
            <person name="Utami Y.D."/>
            <person name="Hiruma K."/>
        </authorList>
    </citation>
    <scope>NUCLEOTIDE SEQUENCE [LARGE SCALE GENOMIC DNA]</scope>
    <source>
        <strain evidence="1 2">MAFF 239500</strain>
    </source>
</reference>
<protein>
    <submittedName>
        <fullName evidence="1">Uncharacterized protein</fullName>
    </submittedName>
</protein>
<organism evidence="1 2">
    <name type="scientific">Colletotrichum spaethianum</name>
    <dbReference type="NCBI Taxonomy" id="700344"/>
    <lineage>
        <taxon>Eukaryota</taxon>
        <taxon>Fungi</taxon>
        <taxon>Dikarya</taxon>
        <taxon>Ascomycota</taxon>
        <taxon>Pezizomycotina</taxon>
        <taxon>Sordariomycetes</taxon>
        <taxon>Hypocreomycetidae</taxon>
        <taxon>Glomerellales</taxon>
        <taxon>Glomerellaceae</taxon>
        <taxon>Colletotrichum</taxon>
        <taxon>Colletotrichum spaethianum species complex</taxon>
    </lineage>
</organism>
<evidence type="ECO:0000313" key="1">
    <source>
        <dbReference type="EMBL" id="GKT44417.1"/>
    </source>
</evidence>
<keyword evidence="2" id="KW-1185">Reference proteome</keyword>
<proteinExistence type="predicted"/>
<comment type="caution">
    <text evidence="1">The sequence shown here is derived from an EMBL/GenBank/DDBJ whole genome shotgun (WGS) entry which is preliminary data.</text>
</comment>
<dbReference type="RefSeq" id="XP_049126767.1">
    <property type="nucleotide sequence ID" value="XM_049270810.1"/>
</dbReference>
<sequence>MIWTARAAHLSNDEKDMIRLIEEHGYDSFSNTLRVVENLRGYSVKICRSMVVMPAVVKAIVNSKSEISWESKFQVSSSSAILRRAGRFTIYRREGERGPVSLKHVLPSIRSSSVALSLNPISSAAFKRNFYGTRLTKDWQREGKAKSDHPPPVLKYYRYMLMLASSFPVYQMTVLLERVGSGTTFDYVAKMRKASMDLTHISPLYRDFDDPDPVTMFQHLRLVLKGGPQIQELLSTLLESVLPYEDHLIPTIMITLASPILAFVTEQVLRALRIPTAIQAWK</sequence>
<dbReference type="EMBL" id="BQXU01000010">
    <property type="protein sequence ID" value="GKT44417.1"/>
    <property type="molecule type" value="Genomic_DNA"/>
</dbReference>
<dbReference type="Proteomes" id="UP001055115">
    <property type="component" value="Unassembled WGS sequence"/>
</dbReference>
<evidence type="ECO:0000313" key="2">
    <source>
        <dbReference type="Proteomes" id="UP001055115"/>
    </source>
</evidence>